<feature type="compositionally biased region" description="Low complexity" evidence="1">
    <location>
        <begin position="29"/>
        <end position="39"/>
    </location>
</feature>
<dbReference type="Proteomes" id="UP000288805">
    <property type="component" value="Unassembled WGS sequence"/>
</dbReference>
<name>A0A438F7Z3_VITVI</name>
<organism evidence="3 5">
    <name type="scientific">Vitis vinifera</name>
    <name type="common">Grape</name>
    <dbReference type="NCBI Taxonomy" id="29760"/>
    <lineage>
        <taxon>Eukaryota</taxon>
        <taxon>Viridiplantae</taxon>
        <taxon>Streptophyta</taxon>
        <taxon>Embryophyta</taxon>
        <taxon>Tracheophyta</taxon>
        <taxon>Spermatophyta</taxon>
        <taxon>Magnoliopsida</taxon>
        <taxon>eudicotyledons</taxon>
        <taxon>Gunneridae</taxon>
        <taxon>Pentapetalae</taxon>
        <taxon>rosids</taxon>
        <taxon>Vitales</taxon>
        <taxon>Vitaceae</taxon>
        <taxon>Viteae</taxon>
        <taxon>Vitis</taxon>
    </lineage>
</organism>
<evidence type="ECO:0000313" key="5">
    <source>
        <dbReference type="Proteomes" id="UP000288805"/>
    </source>
</evidence>
<sequence length="216" mass="25079">MSAEQPLKKRKLHDHVSEPPPEPQPPPQTAAQQRSATPPLSQEEIMRRRRNREEIRNVYECYKRIKSCIAHEDARLMPELEQAYLSLITASRGLFPMKIIWKSSVQPKVSFFAWETSWGKVLTLDQVQKRGWALANRCCLCQAHEESINHLLLHREKTREVWVFPSSVGETLLGWKGSFVGKKRRAVWNANPLYLFWSAWKTKNKIAFEGGVLSMQ</sequence>
<comment type="caution">
    <text evidence="3">The sequence shown here is derived from an EMBL/GenBank/DDBJ whole genome shotgun (WGS) entry which is preliminary data.</text>
</comment>
<gene>
    <name evidence="4" type="ORF">CK203_012784</name>
    <name evidence="3" type="ORF">CK203_080831</name>
</gene>
<evidence type="ECO:0000256" key="1">
    <source>
        <dbReference type="SAM" id="MobiDB-lite"/>
    </source>
</evidence>
<dbReference type="EMBL" id="QGNW01000003">
    <property type="protein sequence ID" value="RVX22627.1"/>
    <property type="molecule type" value="Genomic_DNA"/>
</dbReference>
<evidence type="ECO:0000313" key="4">
    <source>
        <dbReference type="EMBL" id="RVX22627.1"/>
    </source>
</evidence>
<dbReference type="AlphaFoldDB" id="A0A438F7Z3"/>
<proteinExistence type="predicted"/>
<dbReference type="InterPro" id="IPR026960">
    <property type="entry name" value="RVT-Znf"/>
</dbReference>
<dbReference type="Pfam" id="PF13966">
    <property type="entry name" value="zf-RVT"/>
    <property type="match status" value="1"/>
</dbReference>
<dbReference type="EMBL" id="QGNW01001094">
    <property type="protein sequence ID" value="RVW56127.1"/>
    <property type="molecule type" value="Genomic_DNA"/>
</dbReference>
<evidence type="ECO:0000259" key="2">
    <source>
        <dbReference type="Pfam" id="PF13966"/>
    </source>
</evidence>
<evidence type="ECO:0000313" key="3">
    <source>
        <dbReference type="EMBL" id="RVW56127.1"/>
    </source>
</evidence>
<feature type="compositionally biased region" description="Pro residues" evidence="1">
    <location>
        <begin position="18"/>
        <end position="28"/>
    </location>
</feature>
<feature type="domain" description="Reverse transcriptase zinc-binding" evidence="2">
    <location>
        <begin position="81"/>
        <end position="162"/>
    </location>
</feature>
<accession>A0A438F7Z3</accession>
<protein>
    <recommendedName>
        <fullName evidence="2">Reverse transcriptase zinc-binding domain-containing protein</fullName>
    </recommendedName>
</protein>
<reference evidence="3 5" key="1">
    <citation type="journal article" date="2018" name="PLoS Genet.">
        <title>Population sequencing reveals clonal diversity and ancestral inbreeding in the grapevine cultivar Chardonnay.</title>
        <authorList>
            <person name="Roach M.J."/>
            <person name="Johnson D.L."/>
            <person name="Bohlmann J."/>
            <person name="van Vuuren H.J."/>
            <person name="Jones S.J."/>
            <person name="Pretorius I.S."/>
            <person name="Schmidt S.A."/>
            <person name="Borneman A.R."/>
        </authorList>
    </citation>
    <scope>NUCLEOTIDE SEQUENCE [LARGE SCALE GENOMIC DNA]</scope>
    <source>
        <strain evidence="5">cv. Chardonnay</strain>
        <strain evidence="3">I10V1</strain>
        <tissue evidence="3">Leaf</tissue>
    </source>
</reference>
<feature type="region of interest" description="Disordered" evidence="1">
    <location>
        <begin position="1"/>
        <end position="43"/>
    </location>
</feature>